<feature type="transmembrane region" description="Helical" evidence="2">
    <location>
        <begin position="46"/>
        <end position="63"/>
    </location>
</feature>
<keyword evidence="4" id="KW-1185">Reference proteome</keyword>
<evidence type="ECO:0008006" key="5">
    <source>
        <dbReference type="Google" id="ProtNLM"/>
    </source>
</evidence>
<organism evidence="3 4">
    <name type="scientific">Fragilariopsis cylindrus CCMP1102</name>
    <dbReference type="NCBI Taxonomy" id="635003"/>
    <lineage>
        <taxon>Eukaryota</taxon>
        <taxon>Sar</taxon>
        <taxon>Stramenopiles</taxon>
        <taxon>Ochrophyta</taxon>
        <taxon>Bacillariophyta</taxon>
        <taxon>Bacillariophyceae</taxon>
        <taxon>Bacillariophycidae</taxon>
        <taxon>Bacillariales</taxon>
        <taxon>Bacillariaceae</taxon>
        <taxon>Fragilariopsis</taxon>
    </lineage>
</organism>
<dbReference type="InParanoid" id="A0A1E7FFK9"/>
<reference evidence="3 4" key="1">
    <citation type="submission" date="2016-09" db="EMBL/GenBank/DDBJ databases">
        <title>Extensive genetic diversity and differential bi-allelic expression allows diatom success in the polar Southern Ocean.</title>
        <authorList>
            <consortium name="DOE Joint Genome Institute"/>
            <person name="Mock T."/>
            <person name="Otillar R.P."/>
            <person name="Strauss J."/>
            <person name="Dupont C."/>
            <person name="Frickenhaus S."/>
            <person name="Maumus F."/>
            <person name="Mcmullan M."/>
            <person name="Sanges R."/>
            <person name="Schmutz J."/>
            <person name="Toseland A."/>
            <person name="Valas R."/>
            <person name="Veluchamy A."/>
            <person name="Ward B.J."/>
            <person name="Allen A."/>
            <person name="Barry K."/>
            <person name="Falciatore A."/>
            <person name="Ferrante M."/>
            <person name="Fortunato A.E."/>
            <person name="Gloeckner G."/>
            <person name="Gruber A."/>
            <person name="Hipkin R."/>
            <person name="Janech M."/>
            <person name="Kroth P."/>
            <person name="Leese F."/>
            <person name="Lindquist E."/>
            <person name="Lyon B.R."/>
            <person name="Martin J."/>
            <person name="Mayer C."/>
            <person name="Parker M."/>
            <person name="Quesneville H."/>
            <person name="Raymond J."/>
            <person name="Uhlig C."/>
            <person name="Valentin K.U."/>
            <person name="Worden A.Z."/>
            <person name="Armbrust E.V."/>
            <person name="Bowler C."/>
            <person name="Green B."/>
            <person name="Moulton V."/>
            <person name="Van Oosterhout C."/>
            <person name="Grigoriev I."/>
        </authorList>
    </citation>
    <scope>NUCLEOTIDE SEQUENCE [LARGE SCALE GENOMIC DNA]</scope>
    <source>
        <strain evidence="3 4">CCMP1102</strain>
    </source>
</reference>
<dbReference type="EMBL" id="KV784358">
    <property type="protein sequence ID" value="OEU16962.1"/>
    <property type="molecule type" value="Genomic_DNA"/>
</dbReference>
<evidence type="ECO:0000256" key="2">
    <source>
        <dbReference type="SAM" id="Phobius"/>
    </source>
</evidence>
<dbReference type="Proteomes" id="UP000095751">
    <property type="component" value="Unassembled WGS sequence"/>
</dbReference>
<name>A0A1E7FFK9_9STRA</name>
<dbReference type="OrthoDB" id="10600078at2759"/>
<protein>
    <recommendedName>
        <fullName evidence="5">Transmembrane protein</fullName>
    </recommendedName>
</protein>
<evidence type="ECO:0000313" key="4">
    <source>
        <dbReference type="Proteomes" id="UP000095751"/>
    </source>
</evidence>
<evidence type="ECO:0000256" key="1">
    <source>
        <dbReference type="SAM" id="MobiDB-lite"/>
    </source>
</evidence>
<feature type="transmembrane region" description="Helical" evidence="2">
    <location>
        <begin position="83"/>
        <end position="105"/>
    </location>
</feature>
<keyword evidence="2" id="KW-0812">Transmembrane</keyword>
<dbReference type="AlphaFoldDB" id="A0A1E7FFK9"/>
<feature type="transmembrane region" description="Helical" evidence="2">
    <location>
        <begin position="117"/>
        <end position="137"/>
    </location>
</feature>
<keyword evidence="2" id="KW-0472">Membrane</keyword>
<accession>A0A1E7FFK9</accession>
<evidence type="ECO:0000313" key="3">
    <source>
        <dbReference type="EMBL" id="OEU16962.1"/>
    </source>
</evidence>
<dbReference type="KEGG" id="fcy:FRACYDRAFT_239557"/>
<feature type="region of interest" description="Disordered" evidence="1">
    <location>
        <begin position="1"/>
        <end position="21"/>
    </location>
</feature>
<proteinExistence type="predicted"/>
<sequence length="154" mass="17522">MDTTTTTTTTGSTSEEEGTTTTTAMLSNNNTSRQQQQQQQKKKNRTIIIIYSILFVFLFYKISTTLYKFPLFPIQYNSIEWNSVWLVTTVFDYYGACLCFGGVVLSSESSWMKGIAWNLGFALLGSPICCLWVILWIHNGGTLQLLDSNNTRRR</sequence>
<keyword evidence="2" id="KW-1133">Transmembrane helix</keyword>
<gene>
    <name evidence="3" type="ORF">FRACYDRAFT_239557</name>
</gene>